<evidence type="ECO:0000256" key="2">
    <source>
        <dbReference type="ARBA" id="ARBA00022692"/>
    </source>
</evidence>
<feature type="domain" description="SUN" evidence="8">
    <location>
        <begin position="424"/>
        <end position="615"/>
    </location>
</feature>
<evidence type="ECO:0000256" key="7">
    <source>
        <dbReference type="SAM" id="Phobius"/>
    </source>
</evidence>
<dbReference type="OrthoDB" id="342281at2759"/>
<feature type="compositionally biased region" description="Basic and acidic residues" evidence="6">
    <location>
        <begin position="120"/>
        <end position="141"/>
    </location>
</feature>
<accession>A0A0D1ZF15</accession>
<evidence type="ECO:0000313" key="10">
    <source>
        <dbReference type="Proteomes" id="UP000054302"/>
    </source>
</evidence>
<gene>
    <name evidence="9" type="ORF">PV10_03760</name>
</gene>
<dbReference type="PANTHER" id="PTHR12911:SF8">
    <property type="entry name" value="KLAROID PROTEIN-RELATED"/>
    <property type="match status" value="1"/>
</dbReference>
<dbReference type="PANTHER" id="PTHR12911">
    <property type="entry name" value="SAD1/UNC-84-LIKE PROTEIN-RELATED"/>
    <property type="match status" value="1"/>
</dbReference>
<evidence type="ECO:0000256" key="5">
    <source>
        <dbReference type="SAM" id="Coils"/>
    </source>
</evidence>
<keyword evidence="3 7" id="KW-1133">Transmembrane helix</keyword>
<dbReference type="InterPro" id="IPR045119">
    <property type="entry name" value="SUN1-5"/>
</dbReference>
<keyword evidence="10" id="KW-1185">Reference proteome</keyword>
<evidence type="ECO:0000256" key="1">
    <source>
        <dbReference type="ARBA" id="ARBA00004370"/>
    </source>
</evidence>
<dbReference type="GeneID" id="27321605"/>
<evidence type="ECO:0000256" key="6">
    <source>
        <dbReference type="SAM" id="MobiDB-lite"/>
    </source>
</evidence>
<reference evidence="9 10" key="1">
    <citation type="submission" date="2015-01" db="EMBL/GenBank/DDBJ databases">
        <title>The Genome Sequence of Exophiala mesophila CBS40295.</title>
        <authorList>
            <consortium name="The Broad Institute Genomics Platform"/>
            <person name="Cuomo C."/>
            <person name="de Hoog S."/>
            <person name="Gorbushina A."/>
            <person name="Stielow B."/>
            <person name="Teixiera M."/>
            <person name="Abouelleil A."/>
            <person name="Chapman S.B."/>
            <person name="Priest M."/>
            <person name="Young S.K."/>
            <person name="Wortman J."/>
            <person name="Nusbaum C."/>
            <person name="Birren B."/>
        </authorList>
    </citation>
    <scope>NUCLEOTIDE SEQUENCE [LARGE SCALE GENOMIC DNA]</scope>
    <source>
        <strain evidence="9 10">CBS 40295</strain>
    </source>
</reference>
<keyword evidence="2 7" id="KW-0812">Transmembrane</keyword>
<dbReference type="Pfam" id="PF07738">
    <property type="entry name" value="Sad1_UNC"/>
    <property type="match status" value="1"/>
</dbReference>
<proteinExistence type="predicted"/>
<evidence type="ECO:0000313" key="9">
    <source>
        <dbReference type="EMBL" id="KIV92464.1"/>
    </source>
</evidence>
<organism evidence="9 10">
    <name type="scientific">Exophiala mesophila</name>
    <name type="common">Black yeast-like fungus</name>
    <dbReference type="NCBI Taxonomy" id="212818"/>
    <lineage>
        <taxon>Eukaryota</taxon>
        <taxon>Fungi</taxon>
        <taxon>Dikarya</taxon>
        <taxon>Ascomycota</taxon>
        <taxon>Pezizomycotina</taxon>
        <taxon>Eurotiomycetes</taxon>
        <taxon>Chaetothyriomycetidae</taxon>
        <taxon>Chaetothyriales</taxon>
        <taxon>Herpotrichiellaceae</taxon>
        <taxon>Exophiala</taxon>
    </lineage>
</organism>
<feature type="compositionally biased region" description="Polar residues" evidence="6">
    <location>
        <begin position="65"/>
        <end position="77"/>
    </location>
</feature>
<dbReference type="HOGENOM" id="CLU_451277_0_0_1"/>
<evidence type="ECO:0000259" key="8">
    <source>
        <dbReference type="PROSITE" id="PS51469"/>
    </source>
</evidence>
<feature type="region of interest" description="Disordered" evidence="6">
    <location>
        <begin position="120"/>
        <end position="151"/>
    </location>
</feature>
<dbReference type="STRING" id="212818.A0A0D1ZF15"/>
<dbReference type="RefSeq" id="XP_016224038.1">
    <property type="nucleotide sequence ID" value="XM_016368250.1"/>
</dbReference>
<dbReference type="EMBL" id="KN847522">
    <property type="protein sequence ID" value="KIV92464.1"/>
    <property type="molecule type" value="Genomic_DNA"/>
</dbReference>
<feature type="region of interest" description="Disordered" evidence="6">
    <location>
        <begin position="1"/>
        <end position="79"/>
    </location>
</feature>
<keyword evidence="5" id="KW-0175">Coiled coil</keyword>
<feature type="compositionally biased region" description="Low complexity" evidence="6">
    <location>
        <begin position="1"/>
        <end position="15"/>
    </location>
</feature>
<keyword evidence="4 7" id="KW-0472">Membrane</keyword>
<dbReference type="VEuPathDB" id="FungiDB:PV10_03760"/>
<dbReference type="GO" id="GO:0043495">
    <property type="term" value="F:protein-membrane adaptor activity"/>
    <property type="evidence" value="ECO:0007669"/>
    <property type="project" value="TreeGrafter"/>
</dbReference>
<sequence>MPPRRSTARAASATPIRNASPATRSVRGETSVAPDSAKRRAPRGGSQQPSHMEADINNPRLPEVQIQQSYAYGSSKTAVLPTQLVARKRMNLKDIADTIDAGVEQAKENLQNHLEEAQAHLQADARSERAQRRASRERSREGSVASDGVDARETQRVRVAAWADSLDSSRLEEIEEEDGNSRQSTPDQASHKDTDPSSFPSGIFDHSYNYERGLRRPNITIRDKPQPFPQRFMAKVTSGIRSISQSSKIMTQRVGDWVQELASACGQAVRDLPKSPIISMLFTLIAGIMLACLLGFLFCYTYTAHLCDPFTASSIGQSLQSYCGTCVRTPHPKTNVSAGGGADLKWLNNALLNMDSRMRSLESQINTRITTERDGLAKELEALKRQYMDLSAQTSKKGNGRATSAHNTPSPVMGRVNYFAANNGAQVILPLTSPTLQKRSSLLKRMALRLFGSTVYVAQPPESALKSWHDVGDCWCASAAPREQDSMRLGVRVAGSIYPKELVIENQPSGGSLSPGTTPKSVELWADFGHLDSTEWEKLNIRQMQGNSPLTSNYALIGRGEYDASEEAPHVQALDLSVNQDENRYHAQTFILRVISNYGANHTCLYRVRLHGAAMEENI</sequence>
<protein>
    <recommendedName>
        <fullName evidence="8">SUN domain-containing protein</fullName>
    </recommendedName>
</protein>
<dbReference type="Gene3D" id="2.60.120.260">
    <property type="entry name" value="Galactose-binding domain-like"/>
    <property type="match status" value="1"/>
</dbReference>
<feature type="transmembrane region" description="Helical" evidence="7">
    <location>
        <begin position="280"/>
        <end position="303"/>
    </location>
</feature>
<dbReference type="PROSITE" id="PS51469">
    <property type="entry name" value="SUN"/>
    <property type="match status" value="1"/>
</dbReference>
<dbReference type="GO" id="GO:0034993">
    <property type="term" value="C:meiotic nuclear membrane microtubule tethering complex"/>
    <property type="evidence" value="ECO:0007669"/>
    <property type="project" value="TreeGrafter"/>
</dbReference>
<name>A0A0D1ZF15_EXOME</name>
<dbReference type="InterPro" id="IPR012919">
    <property type="entry name" value="SUN_dom"/>
</dbReference>
<dbReference type="Proteomes" id="UP000054302">
    <property type="component" value="Unassembled WGS sequence"/>
</dbReference>
<feature type="region of interest" description="Disordered" evidence="6">
    <location>
        <begin position="168"/>
        <end position="206"/>
    </location>
</feature>
<comment type="subcellular location">
    <subcellularLocation>
        <location evidence="1">Membrane</location>
    </subcellularLocation>
</comment>
<feature type="coiled-coil region" evidence="5">
    <location>
        <begin position="366"/>
        <end position="393"/>
    </location>
</feature>
<dbReference type="AlphaFoldDB" id="A0A0D1ZF15"/>
<evidence type="ECO:0000256" key="3">
    <source>
        <dbReference type="ARBA" id="ARBA00022989"/>
    </source>
</evidence>
<evidence type="ECO:0000256" key="4">
    <source>
        <dbReference type="ARBA" id="ARBA00023136"/>
    </source>
</evidence>
<dbReference type="OMA" id="CWCSAPR"/>